<comment type="caution">
    <text evidence="2">The sequence shown here is derived from an EMBL/GenBank/DDBJ whole genome shotgun (WGS) entry which is preliminary data.</text>
</comment>
<keyword evidence="3" id="KW-1185">Reference proteome</keyword>
<reference evidence="2 3" key="1">
    <citation type="journal article" date="2020" name="BMC Genomics">
        <title>Intraspecific diversification of the crop wild relative Brassica cretica Lam. using demographic model selection.</title>
        <authorList>
            <person name="Kioukis A."/>
            <person name="Michalopoulou V.A."/>
            <person name="Briers L."/>
            <person name="Pirintsos S."/>
            <person name="Studholme D.J."/>
            <person name="Pavlidis P."/>
            <person name="Sarris P.F."/>
        </authorList>
    </citation>
    <scope>NUCLEOTIDE SEQUENCE [LARGE SCALE GENOMIC DNA]</scope>
    <source>
        <strain evidence="3">cv. PFS-1207/04</strain>
    </source>
</reference>
<feature type="compositionally biased region" description="Basic and acidic residues" evidence="1">
    <location>
        <begin position="188"/>
        <end position="201"/>
    </location>
</feature>
<dbReference type="EMBL" id="QGKV02000297">
    <property type="protein sequence ID" value="KAF3607335.1"/>
    <property type="molecule type" value="Genomic_DNA"/>
</dbReference>
<feature type="region of interest" description="Disordered" evidence="1">
    <location>
        <begin position="337"/>
        <end position="365"/>
    </location>
</feature>
<evidence type="ECO:0000313" key="2">
    <source>
        <dbReference type="EMBL" id="KAF3607335.1"/>
    </source>
</evidence>
<dbReference type="Proteomes" id="UP000266723">
    <property type="component" value="Unassembled WGS sequence"/>
</dbReference>
<evidence type="ECO:0000313" key="3">
    <source>
        <dbReference type="Proteomes" id="UP000266723"/>
    </source>
</evidence>
<accession>A0ABQ7EVR6</accession>
<feature type="region of interest" description="Disordered" evidence="1">
    <location>
        <begin position="271"/>
        <end position="308"/>
    </location>
</feature>
<dbReference type="PANTHER" id="PTHR33781:SF3">
    <property type="entry name" value="PROTEIN PHYTOCHROME KINASE SUBSTRATE 3"/>
    <property type="match status" value="1"/>
</dbReference>
<dbReference type="PANTHER" id="PTHR33781">
    <property type="entry name" value="PROTEIN PHYTOCHROME KINASE SUBSTRATE 1-RELATED"/>
    <property type="match status" value="1"/>
</dbReference>
<organism evidence="2 3">
    <name type="scientific">Brassica cretica</name>
    <name type="common">Mustard</name>
    <dbReference type="NCBI Taxonomy" id="69181"/>
    <lineage>
        <taxon>Eukaryota</taxon>
        <taxon>Viridiplantae</taxon>
        <taxon>Streptophyta</taxon>
        <taxon>Embryophyta</taxon>
        <taxon>Tracheophyta</taxon>
        <taxon>Spermatophyta</taxon>
        <taxon>Magnoliopsida</taxon>
        <taxon>eudicotyledons</taxon>
        <taxon>Gunneridae</taxon>
        <taxon>Pentapetalae</taxon>
        <taxon>rosids</taxon>
        <taxon>malvids</taxon>
        <taxon>Brassicales</taxon>
        <taxon>Brassicaceae</taxon>
        <taxon>Brassiceae</taxon>
        <taxon>Brassica</taxon>
    </lineage>
</organism>
<dbReference type="InterPro" id="IPR039615">
    <property type="entry name" value="PKS"/>
</dbReference>
<gene>
    <name evidence="2" type="ORF">DY000_02045778</name>
</gene>
<protein>
    <submittedName>
        <fullName evidence="2">Uncharacterized protein</fullName>
    </submittedName>
</protein>
<feature type="compositionally biased region" description="Basic and acidic residues" evidence="1">
    <location>
        <begin position="271"/>
        <end position="294"/>
    </location>
</feature>
<feature type="compositionally biased region" description="Polar residues" evidence="1">
    <location>
        <begin position="217"/>
        <end position="230"/>
    </location>
</feature>
<feature type="region of interest" description="Disordered" evidence="1">
    <location>
        <begin position="188"/>
        <end position="230"/>
    </location>
</feature>
<proteinExistence type="predicted"/>
<sequence>MSFSTTSSHLHLLHYITFPSTCAVLVQRRSVNHRQSSTTTTAQRHESSQTTGELCRDLRCYDHNTTVLHCCRHRSTVVMSLPMLVTMEPPHHETSKAGAAISLPPIMDPYYQDGYRDVEKRVVVCRIEWKLQPAIVDRLSRNPEVSTNRLRACVTEHIFGVYVTDHVFGGVFGLKVLQHEARSCKDITNQKEKENIQDDLHPQMTKNTSTRSRTSRQGTPSVRSESSYNSETFLMRFNNNNDNIQRKTNETSVSFGGFRCYGPCYGVKTVNTERKNSSKGGNNDRDYVAYDPRKHINKPRPRLEARKADYPEPQRSDIAMNLERKLSMHSWDAIPNHISTKNNNGNNSSMSSKTIEEETASEASSDLFEIENITSSVYEPSEASIGWSVVTGSMADQSVISDFDMMKRGTRSGSVVKAKPMIAEKVRSGGLLSGCKSHKAVSVLDSTKILKETSKVDHHEMSQKKKFKTEIRIQDLSFL</sequence>
<evidence type="ECO:0000256" key="1">
    <source>
        <dbReference type="SAM" id="MobiDB-lite"/>
    </source>
</evidence>
<feature type="compositionally biased region" description="Low complexity" evidence="1">
    <location>
        <begin position="339"/>
        <end position="353"/>
    </location>
</feature>
<name>A0ABQ7EVR6_BRACR</name>